<evidence type="ECO:0000256" key="5">
    <source>
        <dbReference type="ARBA" id="ARBA00023136"/>
    </source>
</evidence>
<gene>
    <name evidence="9" type="ORF">OCV99_14660</name>
</gene>
<evidence type="ECO:0000256" key="7">
    <source>
        <dbReference type="SAM" id="Phobius"/>
    </source>
</evidence>
<dbReference type="Pfam" id="PF02687">
    <property type="entry name" value="FtsX"/>
    <property type="match status" value="1"/>
</dbReference>
<accession>A0ABT2RQR4</accession>
<comment type="subcellular location">
    <subcellularLocation>
        <location evidence="1">Cell membrane</location>
        <topology evidence="1">Multi-pass membrane protein</topology>
    </subcellularLocation>
</comment>
<keyword evidence="10" id="KW-1185">Reference proteome</keyword>
<feature type="transmembrane region" description="Helical" evidence="7">
    <location>
        <begin position="688"/>
        <end position="710"/>
    </location>
</feature>
<evidence type="ECO:0000313" key="9">
    <source>
        <dbReference type="EMBL" id="MCU6687747.1"/>
    </source>
</evidence>
<evidence type="ECO:0000256" key="6">
    <source>
        <dbReference type="ARBA" id="ARBA00038076"/>
    </source>
</evidence>
<protein>
    <submittedName>
        <fullName evidence="9">ABC transporter permease</fullName>
    </submittedName>
</protein>
<keyword evidence="3 7" id="KW-0812">Transmembrane</keyword>
<comment type="similarity">
    <text evidence="6">Belongs to the ABC-4 integral membrane protein family.</text>
</comment>
<evidence type="ECO:0000256" key="1">
    <source>
        <dbReference type="ARBA" id="ARBA00004651"/>
    </source>
</evidence>
<evidence type="ECO:0000259" key="8">
    <source>
        <dbReference type="Pfam" id="PF02687"/>
    </source>
</evidence>
<dbReference type="PANTHER" id="PTHR30572">
    <property type="entry name" value="MEMBRANE COMPONENT OF TRANSPORTER-RELATED"/>
    <property type="match status" value="1"/>
</dbReference>
<keyword evidence="2" id="KW-1003">Cell membrane</keyword>
<feature type="domain" description="ABC3 transporter permease C-terminal" evidence="8">
    <location>
        <begin position="639"/>
        <end position="756"/>
    </location>
</feature>
<feature type="transmembrane region" description="Helical" evidence="7">
    <location>
        <begin position="725"/>
        <end position="744"/>
    </location>
</feature>
<dbReference type="EMBL" id="JAOQJU010000026">
    <property type="protein sequence ID" value="MCU6687747.1"/>
    <property type="molecule type" value="Genomic_DNA"/>
</dbReference>
<proteinExistence type="inferred from homology"/>
<dbReference type="Proteomes" id="UP001652431">
    <property type="component" value="Unassembled WGS sequence"/>
</dbReference>
<keyword evidence="4 7" id="KW-1133">Transmembrane helix</keyword>
<organism evidence="9 10">
    <name type="scientific">Dorea acetigenes</name>
    <dbReference type="NCBI Taxonomy" id="2981787"/>
    <lineage>
        <taxon>Bacteria</taxon>
        <taxon>Bacillati</taxon>
        <taxon>Bacillota</taxon>
        <taxon>Clostridia</taxon>
        <taxon>Lachnospirales</taxon>
        <taxon>Lachnospiraceae</taxon>
        <taxon>Dorea</taxon>
    </lineage>
</organism>
<feature type="transmembrane region" description="Helical" evidence="7">
    <location>
        <begin position="299"/>
        <end position="318"/>
    </location>
</feature>
<comment type="caution">
    <text evidence="9">The sequence shown here is derived from an EMBL/GenBank/DDBJ whole genome shotgun (WGS) entry which is preliminary data.</text>
</comment>
<name>A0ABT2RQR4_9FIRM</name>
<dbReference type="PANTHER" id="PTHR30572:SF4">
    <property type="entry name" value="ABC TRANSPORTER PERMEASE YTRF"/>
    <property type="match status" value="1"/>
</dbReference>
<feature type="transmembrane region" description="Helical" evidence="7">
    <location>
        <begin position="637"/>
        <end position="657"/>
    </location>
</feature>
<reference evidence="9 10" key="1">
    <citation type="journal article" date="2021" name="ISME Commun">
        <title>Automated analysis of genomic sequences facilitates high-throughput and comprehensive description of bacteria.</title>
        <authorList>
            <person name="Hitch T.C.A."/>
        </authorList>
    </citation>
    <scope>NUCLEOTIDE SEQUENCE [LARGE SCALE GENOMIC DNA]</scope>
    <source>
        <strain evidence="9 10">Sanger_03</strain>
    </source>
</reference>
<feature type="transmembrane region" description="Helical" evidence="7">
    <location>
        <begin position="213"/>
        <end position="234"/>
    </location>
</feature>
<evidence type="ECO:0000256" key="2">
    <source>
        <dbReference type="ARBA" id="ARBA00022475"/>
    </source>
</evidence>
<dbReference type="InterPro" id="IPR003838">
    <property type="entry name" value="ABC3_permease_C"/>
</dbReference>
<evidence type="ECO:0000313" key="10">
    <source>
        <dbReference type="Proteomes" id="UP001652431"/>
    </source>
</evidence>
<evidence type="ECO:0000256" key="4">
    <source>
        <dbReference type="ARBA" id="ARBA00022989"/>
    </source>
</evidence>
<sequence length="764" mass="84054">MVFSIFLVSTGTQEEYKNMQRGKAQIGILGITDEQLALLRQNENVSWVGEYSAIGLFYEEGKTITVAYGNEEYFLQQEKITFQGNIPQSKNEIMLPQNYLDFLGEAYKPGDTILLDLTGTGHEAYYTLSAILDEDKESNGYFVYVSKELAHDLAGDTFQVTGYTRLNTDAIDSASILDFSNRAIKDTGIEEGQVNLTEYFAVMSGAIKSGMPIPVPLLAALTAVLAATIVYGVFYSKITKNVQMLGQLRTIGMTKRQIKRMAGKEGRKYAIRGIPLGLLCGVLIGFIGCPDGFRLKTAIFYAAVISVMAFITVNIAIFKPVRVAMNISPVEGSKYIMYAGKKKRSRKLHRKLTPFNLAKINIQRNKQKAVLTILMLGLSGAILLVTATVAGSIDPEKQAKFKYYPIGEIQIQVKNTIGSSFDKEAEPYGSSKLQLEGNPLAEQALMQELIKIDGVEKITSSDCVYMTITFPGGNGSITSISNFFPTLNKEQIEEKQFVLSSGTVNYNDMVAQNGILVAEDIAKVGDTLKIEGRASDGSTYAVEAVVVGTYNRASLMESSPVIPGSPYFIMAYDTAKKLTGIIDQTGVLTLEVSDEHLEDVLSAVQKIADENGKIEVNTIKQTISSIQKYYDPSIKTFYMISAILFVFGAISLMNMLMVDFQNRKREFGLFEAVGTTQNQLKGMLNREIGIYLSGSLIISLLGGSVLSVIVCGQLDAVNHCITLKLPWIFLLLLIAVLMVIYFVFSMYAKSELKKTSILSAIRDE</sequence>
<dbReference type="InterPro" id="IPR050250">
    <property type="entry name" value="Macrolide_Exporter_MacB"/>
</dbReference>
<keyword evidence="5 7" id="KW-0472">Membrane</keyword>
<feature type="transmembrane region" description="Helical" evidence="7">
    <location>
        <begin position="269"/>
        <end position="287"/>
    </location>
</feature>
<feature type="transmembrane region" description="Helical" evidence="7">
    <location>
        <begin position="369"/>
        <end position="393"/>
    </location>
</feature>
<evidence type="ECO:0000256" key="3">
    <source>
        <dbReference type="ARBA" id="ARBA00022692"/>
    </source>
</evidence>